<reference evidence="2" key="1">
    <citation type="submission" date="2021-01" db="EMBL/GenBank/DDBJ databases">
        <authorList>
            <person name="Corre E."/>
            <person name="Pelletier E."/>
            <person name="Niang G."/>
            <person name="Scheremetjew M."/>
            <person name="Finn R."/>
            <person name="Kale V."/>
            <person name="Holt S."/>
            <person name="Cochrane G."/>
            <person name="Meng A."/>
            <person name="Brown T."/>
            <person name="Cohen L."/>
        </authorList>
    </citation>
    <scope>NUCLEOTIDE SEQUENCE</scope>
    <source>
        <strain evidence="2">GSO104</strain>
    </source>
</reference>
<organism evidence="2">
    <name type="scientific">Ditylum brightwellii</name>
    <dbReference type="NCBI Taxonomy" id="49249"/>
    <lineage>
        <taxon>Eukaryota</taxon>
        <taxon>Sar</taxon>
        <taxon>Stramenopiles</taxon>
        <taxon>Ochrophyta</taxon>
        <taxon>Bacillariophyta</taxon>
        <taxon>Mediophyceae</taxon>
        <taxon>Lithodesmiophycidae</taxon>
        <taxon>Lithodesmiales</taxon>
        <taxon>Lithodesmiaceae</taxon>
        <taxon>Ditylum</taxon>
    </lineage>
</organism>
<name>A0A7S4R186_9STRA</name>
<feature type="compositionally biased region" description="Acidic residues" evidence="1">
    <location>
        <begin position="467"/>
        <end position="480"/>
    </location>
</feature>
<feature type="region of interest" description="Disordered" evidence="1">
    <location>
        <begin position="498"/>
        <end position="610"/>
    </location>
</feature>
<proteinExistence type="predicted"/>
<feature type="compositionally biased region" description="Basic and acidic residues" evidence="1">
    <location>
        <begin position="97"/>
        <end position="114"/>
    </location>
</feature>
<dbReference type="EMBL" id="HBNS01014122">
    <property type="protein sequence ID" value="CAE4600469.1"/>
    <property type="molecule type" value="Transcribed_RNA"/>
</dbReference>
<feature type="compositionally biased region" description="Basic and acidic residues" evidence="1">
    <location>
        <begin position="141"/>
        <end position="155"/>
    </location>
</feature>
<feature type="region of interest" description="Disordered" evidence="1">
    <location>
        <begin position="360"/>
        <end position="480"/>
    </location>
</feature>
<feature type="compositionally biased region" description="Basic and acidic residues" evidence="1">
    <location>
        <begin position="388"/>
        <end position="409"/>
    </location>
</feature>
<gene>
    <name evidence="2" type="ORF">DBRI00130_LOCUS11367</name>
</gene>
<feature type="region of interest" description="Disordered" evidence="1">
    <location>
        <begin position="97"/>
        <end position="155"/>
    </location>
</feature>
<protein>
    <recommendedName>
        <fullName evidence="3">Transcription initiation factor IIF subunit alpha</fullName>
    </recommendedName>
</protein>
<feature type="compositionally biased region" description="Low complexity" evidence="1">
    <location>
        <begin position="410"/>
        <end position="419"/>
    </location>
</feature>
<feature type="compositionally biased region" description="Acidic residues" evidence="1">
    <location>
        <begin position="433"/>
        <end position="460"/>
    </location>
</feature>
<evidence type="ECO:0008006" key="3">
    <source>
        <dbReference type="Google" id="ProtNLM"/>
    </source>
</evidence>
<dbReference type="AlphaFoldDB" id="A0A7S4R186"/>
<evidence type="ECO:0000313" key="2">
    <source>
        <dbReference type="EMBL" id="CAE4600469.1"/>
    </source>
</evidence>
<feature type="compositionally biased region" description="Basic and acidic residues" evidence="1">
    <location>
        <begin position="566"/>
        <end position="588"/>
    </location>
</feature>
<sequence>MASPPPLTIDAILSKHAKNLKPGQTLTFTLIKGKTSTSSDIVAKRRAAAAERAASAGGAASAAAAVASKNLQRAAEAAPFPRIAKFIETVEKPEFEGKLRDGRLYEEDVPKVKDESDDEEDPADQMGDGLSAKPKKRRWRRNDPPKRHWVLQEKSEFREKMEAKKRRKIDPNAAAAFEDSSRVSNRYEGLPEYNTSQYVLISLGATVDPKTMEQQQQQQQQPPTKRVPEQLNITPVFGITSFSQPAKLKTLSMHEAEEAISNQRDNMTRYMMHGKMSKVGVGMDDAPPVRVGMRLGPPPKGGMAKARLLGKLVKKSGGDDEMVDDDDVMKDIAFRERKGGSGRARKELLDTMGDEGITVDADGVLGGHNDSEFGGRRRFGRLAVPNQKPKEENQGADGAKKGAVGDDGPRAPAAAGNDGLAMDEDFYQRDVGAEYEDMDYDANEQFDDDDVDVGETEIADEGGFATDTDDDDDDEECDDDELVGGIATSSGLKAMLAKARGETVPEAPSAEASAAARDDANKKSTAYNYDNAKSGAAASANDRSEDDKARKTPPPGRNTLGQVAEAAKKAKEEAEEKARADAEKKKMEPVYTGVEVDESGQMQRKRRWSQSTLGWRWTRVDRGSLLCRPSEERFGCITVQ</sequence>
<feature type="compositionally biased region" description="Low complexity" evidence="1">
    <location>
        <begin position="505"/>
        <end position="515"/>
    </location>
</feature>
<evidence type="ECO:0000256" key="1">
    <source>
        <dbReference type="SAM" id="MobiDB-lite"/>
    </source>
</evidence>
<accession>A0A7S4R186</accession>